<dbReference type="Proteomes" id="UP001447188">
    <property type="component" value="Unassembled WGS sequence"/>
</dbReference>
<dbReference type="PANTHER" id="PTHR36183:SF2">
    <property type="entry name" value="BETA-GLUCURONIDASE C-TERMINAL DOMAIN-CONTAINING PROTEIN"/>
    <property type="match status" value="1"/>
</dbReference>
<dbReference type="SUPFAM" id="SSF51445">
    <property type="entry name" value="(Trans)glycosidases"/>
    <property type="match status" value="1"/>
</dbReference>
<comment type="caution">
    <text evidence="1">The sequence shown here is derived from an EMBL/GenBank/DDBJ whole genome shotgun (WGS) entry which is preliminary data.</text>
</comment>
<organism evidence="1 2">
    <name type="scientific">Discina gigas</name>
    <dbReference type="NCBI Taxonomy" id="1032678"/>
    <lineage>
        <taxon>Eukaryota</taxon>
        <taxon>Fungi</taxon>
        <taxon>Dikarya</taxon>
        <taxon>Ascomycota</taxon>
        <taxon>Pezizomycotina</taxon>
        <taxon>Pezizomycetes</taxon>
        <taxon>Pezizales</taxon>
        <taxon>Discinaceae</taxon>
        <taxon>Discina</taxon>
    </lineage>
</organism>
<gene>
    <name evidence="1" type="ORF">Q9L58_004677</name>
</gene>
<keyword evidence="2" id="KW-1185">Reference proteome</keyword>
<dbReference type="InterPro" id="IPR052974">
    <property type="entry name" value="GH79_Enzymes"/>
</dbReference>
<dbReference type="PANTHER" id="PTHR36183">
    <property type="entry name" value="BETA-GLUCURONIDASE"/>
    <property type="match status" value="1"/>
</dbReference>
<dbReference type="InterPro" id="IPR017853">
    <property type="entry name" value="GH"/>
</dbReference>
<reference evidence="1 2" key="1">
    <citation type="submission" date="2024-02" db="EMBL/GenBank/DDBJ databases">
        <title>Discinaceae phylogenomics.</title>
        <authorList>
            <person name="Dirks A.C."/>
            <person name="James T.Y."/>
        </authorList>
    </citation>
    <scope>NUCLEOTIDE SEQUENCE [LARGE SCALE GENOMIC DNA]</scope>
    <source>
        <strain evidence="1 2">ACD0624</strain>
    </source>
</reference>
<name>A0ABR3GK63_9PEZI</name>
<dbReference type="Gene3D" id="3.20.20.80">
    <property type="entry name" value="Glycosidases"/>
    <property type="match status" value="1"/>
</dbReference>
<evidence type="ECO:0008006" key="3">
    <source>
        <dbReference type="Google" id="ProtNLM"/>
    </source>
</evidence>
<evidence type="ECO:0000313" key="2">
    <source>
        <dbReference type="Proteomes" id="UP001447188"/>
    </source>
</evidence>
<accession>A0ABR3GK63</accession>
<protein>
    <recommendedName>
        <fullName evidence="3">Glycoside hydrolase family 79 protein</fullName>
    </recommendedName>
</protein>
<evidence type="ECO:0000313" key="1">
    <source>
        <dbReference type="EMBL" id="KAL0636330.1"/>
    </source>
</evidence>
<dbReference type="EMBL" id="JBBBZM010000052">
    <property type="protein sequence ID" value="KAL0636330.1"/>
    <property type="molecule type" value="Genomic_DNA"/>
</dbReference>
<proteinExistence type="predicted"/>
<sequence>MYRVCYTLWFVGALGALAGGTNVKLNVPRSLPLDATSALDSALGSLSIELSYFSDFAGNLSHPNVLFAKAIDNIYQRTGQHPAIRPGGITADSAWFKADTTLAIQRDLSSGESTDQLSDLHGWYESFTTLPRDTQYVVDLNFQNNSLQLTTDQMRSALKYIPRDQITAFELGNEGDHYSDNFDTASGNGPWSMKTYAIKYLNWTSALSSTLGLKGPYFSAGTFADDPPSGAFNISGILKSGAANNGKTLAYSQHMYQYSTCDPVRNAKATLPNLINHKNITNYVDLWIPQIEAANAAGGEFFVGEYNSVSCSGKLNVTDTFGQALWVVDTTLWSA</sequence>